<dbReference type="RefSeq" id="WP_191734008.1">
    <property type="nucleotide sequence ID" value="NZ_JACSPR010000007.1"/>
</dbReference>
<feature type="domain" description="VTT" evidence="9">
    <location>
        <begin position="31"/>
        <end position="157"/>
    </location>
</feature>
<dbReference type="InterPro" id="IPR051311">
    <property type="entry name" value="DedA_domain"/>
</dbReference>
<feature type="region of interest" description="Disordered" evidence="7">
    <location>
        <begin position="203"/>
        <end position="241"/>
    </location>
</feature>
<dbReference type="AlphaFoldDB" id="A0A8I0LBE3"/>
<dbReference type="InterPro" id="IPR032816">
    <property type="entry name" value="VTT_dom"/>
</dbReference>
<keyword evidence="3" id="KW-1003">Cell membrane</keyword>
<feature type="compositionally biased region" description="Low complexity" evidence="7">
    <location>
        <begin position="207"/>
        <end position="241"/>
    </location>
</feature>
<evidence type="ECO:0000256" key="2">
    <source>
        <dbReference type="ARBA" id="ARBA00010792"/>
    </source>
</evidence>
<dbReference type="Proteomes" id="UP000650224">
    <property type="component" value="Unassembled WGS sequence"/>
</dbReference>
<evidence type="ECO:0000259" key="9">
    <source>
        <dbReference type="Pfam" id="PF09335"/>
    </source>
</evidence>
<evidence type="ECO:0000256" key="1">
    <source>
        <dbReference type="ARBA" id="ARBA00004651"/>
    </source>
</evidence>
<comment type="subcellular location">
    <subcellularLocation>
        <location evidence="1">Cell membrane</location>
        <topology evidence="1">Multi-pass membrane protein</topology>
    </subcellularLocation>
</comment>
<evidence type="ECO:0000256" key="6">
    <source>
        <dbReference type="ARBA" id="ARBA00023136"/>
    </source>
</evidence>
<dbReference type="Pfam" id="PF09335">
    <property type="entry name" value="VTT_dom"/>
    <property type="match status" value="1"/>
</dbReference>
<comment type="caution">
    <text evidence="10">The sequence shown here is derived from an EMBL/GenBank/DDBJ whole genome shotgun (WGS) entry which is preliminary data.</text>
</comment>
<protein>
    <submittedName>
        <fullName evidence="10">DedA family protein</fullName>
    </submittedName>
</protein>
<keyword evidence="4 8" id="KW-0812">Transmembrane</keyword>
<dbReference type="EMBL" id="JACSPR010000007">
    <property type="protein sequence ID" value="MBD8030767.1"/>
    <property type="molecule type" value="Genomic_DNA"/>
</dbReference>
<feature type="transmembrane region" description="Helical" evidence="8">
    <location>
        <begin position="136"/>
        <end position="156"/>
    </location>
</feature>
<evidence type="ECO:0000256" key="8">
    <source>
        <dbReference type="SAM" id="Phobius"/>
    </source>
</evidence>
<evidence type="ECO:0000256" key="5">
    <source>
        <dbReference type="ARBA" id="ARBA00022989"/>
    </source>
</evidence>
<feature type="transmembrane region" description="Helical" evidence="8">
    <location>
        <begin position="51"/>
        <end position="73"/>
    </location>
</feature>
<keyword evidence="6 8" id="KW-0472">Membrane</keyword>
<evidence type="ECO:0000256" key="3">
    <source>
        <dbReference type="ARBA" id="ARBA00022475"/>
    </source>
</evidence>
<comment type="similarity">
    <text evidence="2">Belongs to the DedA family.</text>
</comment>
<dbReference type="PANTHER" id="PTHR42709">
    <property type="entry name" value="ALKALINE PHOSPHATASE LIKE PROTEIN"/>
    <property type="match status" value="1"/>
</dbReference>
<accession>A0A8I0LBE3</accession>
<name>A0A8I0LBE3_9CORY</name>
<gene>
    <name evidence="10" type="ORF">H9627_10625</name>
</gene>
<evidence type="ECO:0000256" key="7">
    <source>
        <dbReference type="SAM" id="MobiDB-lite"/>
    </source>
</evidence>
<reference evidence="10 11" key="1">
    <citation type="submission" date="2020-08" db="EMBL/GenBank/DDBJ databases">
        <title>A Genomic Blueprint of the Chicken Gut Microbiome.</title>
        <authorList>
            <person name="Gilroy R."/>
            <person name="Ravi A."/>
            <person name="Getino M."/>
            <person name="Pursley I."/>
            <person name="Horton D.L."/>
            <person name="Alikhan N.-F."/>
            <person name="Baker D."/>
            <person name="Gharbi K."/>
            <person name="Hall N."/>
            <person name="Watson M."/>
            <person name="Adriaenssens E.M."/>
            <person name="Foster-Nyarko E."/>
            <person name="Jarju S."/>
            <person name="Secka A."/>
            <person name="Antonio M."/>
            <person name="Oren A."/>
            <person name="Chaudhuri R."/>
            <person name="La Ragione R.M."/>
            <person name="Hildebrand F."/>
            <person name="Pallen M.J."/>
        </authorList>
    </citation>
    <scope>NUCLEOTIDE SEQUENCE [LARGE SCALE GENOMIC DNA]</scope>
    <source>
        <strain evidence="10 11">Sa1YVA5</strain>
    </source>
</reference>
<evidence type="ECO:0000256" key="4">
    <source>
        <dbReference type="ARBA" id="ARBA00022692"/>
    </source>
</evidence>
<evidence type="ECO:0000313" key="10">
    <source>
        <dbReference type="EMBL" id="MBD8030767.1"/>
    </source>
</evidence>
<evidence type="ECO:0000313" key="11">
    <source>
        <dbReference type="Proteomes" id="UP000650224"/>
    </source>
</evidence>
<keyword evidence="11" id="KW-1185">Reference proteome</keyword>
<dbReference type="GO" id="GO:0005886">
    <property type="term" value="C:plasma membrane"/>
    <property type="evidence" value="ECO:0007669"/>
    <property type="project" value="UniProtKB-SubCell"/>
</dbReference>
<sequence>MIIDWVIRVMEALGAPGVGIAVFLENVFPPIPSELVLPLAGFTASQGEFNVWAALIASVIGSVSGAYLLYYVGQAFGAERLRRIADWMWLVEAKDVDDALAWFDKYGTWSVFFGRLVPGVRSLISIPAGIDRMNPLVFGALTTVGSLLWNTILIWAGVWLGEEWETVTRAFESYSSVVYVLIALVLVGVVLYLLRRHNKRLRKDPTGESTDTTTEGTTGDAVTDPTGGSSDSGAGSTRRQR</sequence>
<dbReference type="PANTHER" id="PTHR42709:SF6">
    <property type="entry name" value="UNDECAPRENYL PHOSPHATE TRANSPORTER A"/>
    <property type="match status" value="1"/>
</dbReference>
<organism evidence="10 11">
    <name type="scientific">Corynebacterium gallinarum</name>
    <dbReference type="NCBI Taxonomy" id="2762214"/>
    <lineage>
        <taxon>Bacteria</taxon>
        <taxon>Bacillati</taxon>
        <taxon>Actinomycetota</taxon>
        <taxon>Actinomycetes</taxon>
        <taxon>Mycobacteriales</taxon>
        <taxon>Corynebacteriaceae</taxon>
        <taxon>Corynebacterium</taxon>
    </lineage>
</organism>
<feature type="transmembrane region" description="Helical" evidence="8">
    <location>
        <begin position="12"/>
        <end position="31"/>
    </location>
</feature>
<proteinExistence type="inferred from homology"/>
<keyword evidence="5 8" id="KW-1133">Transmembrane helix</keyword>
<feature type="transmembrane region" description="Helical" evidence="8">
    <location>
        <begin position="176"/>
        <end position="194"/>
    </location>
</feature>